<dbReference type="InterPro" id="IPR028978">
    <property type="entry name" value="Chorismate_lyase_/UTRA_dom_sf"/>
</dbReference>
<dbReference type="SMART" id="SM00866">
    <property type="entry name" value="UTRA"/>
    <property type="match status" value="1"/>
</dbReference>
<dbReference type="Proteomes" id="UP000215005">
    <property type="component" value="Chromosome"/>
</dbReference>
<evidence type="ECO:0000256" key="3">
    <source>
        <dbReference type="ARBA" id="ARBA00023163"/>
    </source>
</evidence>
<name>A0A223SE41_9ACTN</name>
<dbReference type="AlphaFoldDB" id="A0A223SE41"/>
<dbReference type="SUPFAM" id="SSF64288">
    <property type="entry name" value="Chorismate lyase-like"/>
    <property type="match status" value="1"/>
</dbReference>
<reference evidence="5 6" key="1">
    <citation type="submission" date="2017-08" db="EMBL/GenBank/DDBJ databases">
        <title>The complete genome sequence of Nocardiopsis gilva YIM 90087.</title>
        <authorList>
            <person name="Yin M."/>
            <person name="Tang S."/>
        </authorList>
    </citation>
    <scope>NUCLEOTIDE SEQUENCE [LARGE SCALE GENOMIC DNA]</scope>
    <source>
        <strain evidence="5 6">YIM 90087</strain>
    </source>
</reference>
<dbReference type="SMART" id="SM00345">
    <property type="entry name" value="HTH_GNTR"/>
    <property type="match status" value="1"/>
</dbReference>
<evidence type="ECO:0000313" key="5">
    <source>
        <dbReference type="EMBL" id="ASU86402.1"/>
    </source>
</evidence>
<evidence type="ECO:0000259" key="4">
    <source>
        <dbReference type="PROSITE" id="PS50949"/>
    </source>
</evidence>
<dbReference type="SUPFAM" id="SSF46785">
    <property type="entry name" value="Winged helix' DNA-binding domain"/>
    <property type="match status" value="1"/>
</dbReference>
<dbReference type="InterPro" id="IPR050679">
    <property type="entry name" value="Bact_HTH_transcr_reg"/>
</dbReference>
<evidence type="ECO:0000256" key="1">
    <source>
        <dbReference type="ARBA" id="ARBA00023015"/>
    </source>
</evidence>
<dbReference type="PROSITE" id="PS50949">
    <property type="entry name" value="HTH_GNTR"/>
    <property type="match status" value="1"/>
</dbReference>
<dbReference type="PANTHER" id="PTHR44846">
    <property type="entry name" value="MANNOSYL-D-GLYCERATE TRANSPORT/METABOLISM SYSTEM REPRESSOR MNGR-RELATED"/>
    <property type="match status" value="1"/>
</dbReference>
<protein>
    <recommendedName>
        <fullName evidence="4">HTH gntR-type domain-containing protein</fullName>
    </recommendedName>
</protein>
<dbReference type="Gene3D" id="3.40.1410.10">
    <property type="entry name" value="Chorismate lyase-like"/>
    <property type="match status" value="1"/>
</dbReference>
<keyword evidence="1" id="KW-0805">Transcription regulation</keyword>
<feature type="domain" description="HTH gntR-type" evidence="4">
    <location>
        <begin position="16"/>
        <end position="84"/>
    </location>
</feature>
<dbReference type="EMBL" id="CP022753">
    <property type="protein sequence ID" value="ASU86402.1"/>
    <property type="molecule type" value="Genomic_DNA"/>
</dbReference>
<keyword evidence="2" id="KW-0238">DNA-binding</keyword>
<keyword evidence="6" id="KW-1185">Reference proteome</keyword>
<dbReference type="InterPro" id="IPR000524">
    <property type="entry name" value="Tscrpt_reg_HTH_GntR"/>
</dbReference>
<dbReference type="Pfam" id="PF00392">
    <property type="entry name" value="GntR"/>
    <property type="match status" value="1"/>
</dbReference>
<sequence>MQIRPGNPPPRSPVSRPTYQRIADELRQRIITGIYAPGDRLPSRQAIADEFGAGMGAAAQALRQLVAEGHVVARTGSGTYVRSRPPVRRLTRSWYREARGGSPFRADMSAQSLRGGWECSSETVVAPADIADRLAVEPAAPVMRTRYTFTADDEPVMLSTSYEPLEITRGTPVVLPEDGPHAGRGVVERMREIGQEITYAAEIVTARLAEAEEVDRLGVSRGQVVMVIQRTYSTAERPVETADIVVPVDRYELAYMIPVRQE</sequence>
<gene>
    <name evidence="5" type="ORF">CDO52_23635</name>
</gene>
<organism evidence="5 6">
    <name type="scientific">Nocardiopsis gilva YIM 90087</name>
    <dbReference type="NCBI Taxonomy" id="1235441"/>
    <lineage>
        <taxon>Bacteria</taxon>
        <taxon>Bacillati</taxon>
        <taxon>Actinomycetota</taxon>
        <taxon>Actinomycetes</taxon>
        <taxon>Streptosporangiales</taxon>
        <taxon>Nocardiopsidaceae</taxon>
        <taxon>Nocardiopsis</taxon>
    </lineage>
</organism>
<evidence type="ECO:0000313" key="6">
    <source>
        <dbReference type="Proteomes" id="UP000215005"/>
    </source>
</evidence>
<dbReference type="KEGG" id="ngv:CDO52_23635"/>
<dbReference type="InterPro" id="IPR011663">
    <property type="entry name" value="UTRA"/>
</dbReference>
<dbReference type="GO" id="GO:0003677">
    <property type="term" value="F:DNA binding"/>
    <property type="evidence" value="ECO:0007669"/>
    <property type="project" value="UniProtKB-KW"/>
</dbReference>
<keyword evidence="3" id="KW-0804">Transcription</keyword>
<dbReference type="PANTHER" id="PTHR44846:SF17">
    <property type="entry name" value="GNTR-FAMILY TRANSCRIPTIONAL REGULATOR"/>
    <property type="match status" value="1"/>
</dbReference>
<dbReference type="CDD" id="cd07377">
    <property type="entry name" value="WHTH_GntR"/>
    <property type="match status" value="1"/>
</dbReference>
<dbReference type="OrthoDB" id="4532751at2"/>
<dbReference type="Gene3D" id="1.10.10.10">
    <property type="entry name" value="Winged helix-like DNA-binding domain superfamily/Winged helix DNA-binding domain"/>
    <property type="match status" value="1"/>
</dbReference>
<proteinExistence type="predicted"/>
<accession>A0A223SE41</accession>
<dbReference type="Pfam" id="PF07702">
    <property type="entry name" value="UTRA"/>
    <property type="match status" value="1"/>
</dbReference>
<dbReference type="InterPro" id="IPR036388">
    <property type="entry name" value="WH-like_DNA-bd_sf"/>
</dbReference>
<dbReference type="InterPro" id="IPR036390">
    <property type="entry name" value="WH_DNA-bd_sf"/>
</dbReference>
<dbReference type="GO" id="GO:0045892">
    <property type="term" value="P:negative regulation of DNA-templated transcription"/>
    <property type="evidence" value="ECO:0007669"/>
    <property type="project" value="TreeGrafter"/>
</dbReference>
<evidence type="ECO:0000256" key="2">
    <source>
        <dbReference type="ARBA" id="ARBA00023125"/>
    </source>
</evidence>
<dbReference type="GO" id="GO:0003700">
    <property type="term" value="F:DNA-binding transcription factor activity"/>
    <property type="evidence" value="ECO:0007669"/>
    <property type="project" value="InterPro"/>
</dbReference>